<dbReference type="GO" id="GO:0106026">
    <property type="term" value="F:Gly-tRNA(Ala) deacylase activity"/>
    <property type="evidence" value="ECO:0007669"/>
    <property type="project" value="UniProtKB-UniRule"/>
</dbReference>
<dbReference type="PATRIC" id="fig|1291052.5.peg.892"/>
<keyword evidence="4 5" id="KW-0694">RNA-binding</keyword>
<dbReference type="GO" id="GO:0051500">
    <property type="term" value="F:D-tyrosyl-tRNA(Tyr) deacylase activity"/>
    <property type="evidence" value="ECO:0007669"/>
    <property type="project" value="TreeGrafter"/>
</dbReference>
<dbReference type="InterPro" id="IPR003732">
    <property type="entry name" value="Daa-tRNA_deacyls_DTD"/>
</dbReference>
<organism evidence="6 7">
    <name type="scientific">Lacticaseibacillus sharpeae JCM 1186 = DSM 20505</name>
    <dbReference type="NCBI Taxonomy" id="1291052"/>
    <lineage>
        <taxon>Bacteria</taxon>
        <taxon>Bacillati</taxon>
        <taxon>Bacillota</taxon>
        <taxon>Bacilli</taxon>
        <taxon>Lactobacillales</taxon>
        <taxon>Lactobacillaceae</taxon>
        <taxon>Lacticaseibacillus</taxon>
    </lineage>
</organism>
<dbReference type="FunFam" id="3.50.80.10:FF:000001">
    <property type="entry name" value="D-aminoacyl-tRNA deacylase"/>
    <property type="match status" value="1"/>
</dbReference>
<dbReference type="EC" id="3.1.1.-" evidence="5"/>
<dbReference type="PANTHER" id="PTHR10472:SF5">
    <property type="entry name" value="D-AMINOACYL-TRNA DEACYLASE 1"/>
    <property type="match status" value="1"/>
</dbReference>
<feature type="short sequence motif" description="Gly-cisPro motif, important for rejection of L-amino acids" evidence="5">
    <location>
        <begin position="137"/>
        <end position="138"/>
    </location>
</feature>
<dbReference type="GO" id="GO:0000049">
    <property type="term" value="F:tRNA binding"/>
    <property type="evidence" value="ECO:0007669"/>
    <property type="project" value="UniProtKB-UniRule"/>
</dbReference>
<comment type="subcellular location">
    <subcellularLocation>
        <location evidence="5">Cytoplasm</location>
    </subcellularLocation>
</comment>
<evidence type="ECO:0000256" key="1">
    <source>
        <dbReference type="ARBA" id="ARBA00009673"/>
    </source>
</evidence>
<comment type="subunit">
    <text evidence="5">Homodimer.</text>
</comment>
<dbReference type="RefSeq" id="WP_054676329.1">
    <property type="nucleotide sequence ID" value="NZ_AYYO01000010.1"/>
</dbReference>
<keyword evidence="5" id="KW-0378">Hydrolase</keyword>
<comment type="domain">
    <text evidence="5">A Gly-cisPro motif from one monomer fits into the active site of the other monomer to allow specific chiral rejection of L-amino acids.</text>
</comment>
<dbReference type="InterPro" id="IPR023509">
    <property type="entry name" value="DTD-like_sf"/>
</dbReference>
<comment type="catalytic activity">
    <reaction evidence="5">
        <text>glycyl-tRNA(Ala) + H2O = tRNA(Ala) + glycine + H(+)</text>
        <dbReference type="Rhea" id="RHEA:53744"/>
        <dbReference type="Rhea" id="RHEA-COMP:9657"/>
        <dbReference type="Rhea" id="RHEA-COMP:13640"/>
        <dbReference type="ChEBI" id="CHEBI:15377"/>
        <dbReference type="ChEBI" id="CHEBI:15378"/>
        <dbReference type="ChEBI" id="CHEBI:57305"/>
        <dbReference type="ChEBI" id="CHEBI:78442"/>
        <dbReference type="ChEBI" id="CHEBI:78522"/>
    </reaction>
</comment>
<dbReference type="Proteomes" id="UP000051679">
    <property type="component" value="Unassembled WGS sequence"/>
</dbReference>
<evidence type="ECO:0000256" key="5">
    <source>
        <dbReference type="HAMAP-Rule" id="MF_00518"/>
    </source>
</evidence>
<dbReference type="SUPFAM" id="SSF69500">
    <property type="entry name" value="DTD-like"/>
    <property type="match status" value="1"/>
</dbReference>
<dbReference type="Pfam" id="PF02580">
    <property type="entry name" value="Tyr_Deacylase"/>
    <property type="match status" value="1"/>
</dbReference>
<dbReference type="EMBL" id="AYYO01000010">
    <property type="protein sequence ID" value="KRM56089.1"/>
    <property type="molecule type" value="Genomic_DNA"/>
</dbReference>
<keyword evidence="2 5" id="KW-0963">Cytoplasm</keyword>
<keyword evidence="3 5" id="KW-0820">tRNA-binding</keyword>
<dbReference type="GO" id="GO:0043908">
    <property type="term" value="F:Ser(Gly)-tRNA(Ala) hydrolase activity"/>
    <property type="evidence" value="ECO:0007669"/>
    <property type="project" value="UniProtKB-UniRule"/>
</dbReference>
<dbReference type="GO" id="GO:0019478">
    <property type="term" value="P:D-amino acid catabolic process"/>
    <property type="evidence" value="ECO:0007669"/>
    <property type="project" value="UniProtKB-UniRule"/>
</dbReference>
<name>A0A0R1ZW86_9LACO</name>
<dbReference type="PANTHER" id="PTHR10472">
    <property type="entry name" value="D-TYROSYL-TRNA TYR DEACYLASE"/>
    <property type="match status" value="1"/>
</dbReference>
<gene>
    <name evidence="5" type="primary">dtd</name>
    <name evidence="6" type="ORF">FC18_GL000876</name>
</gene>
<dbReference type="EC" id="3.1.1.96" evidence="5"/>
<dbReference type="GO" id="GO:0005737">
    <property type="term" value="C:cytoplasm"/>
    <property type="evidence" value="ECO:0007669"/>
    <property type="project" value="UniProtKB-SubCell"/>
</dbReference>
<evidence type="ECO:0000313" key="6">
    <source>
        <dbReference type="EMBL" id="KRM56089.1"/>
    </source>
</evidence>
<dbReference type="STRING" id="1291052.FC18_GL000876"/>
<comment type="function">
    <text evidence="5">An aminoacyl-tRNA editing enzyme that deacylates mischarged D-aminoacyl-tRNAs. Also deacylates mischarged glycyl-tRNA(Ala), protecting cells against glycine mischarging by AlaRS. Acts via tRNA-based rather than protein-based catalysis; rejects L-amino acids rather than detecting D-amino acids in the active site. By recycling D-aminoacyl-tRNA to D-amino acids and free tRNA molecules, this enzyme counteracts the toxicity associated with the formation of D-aminoacyl-tRNA entities in vivo and helps enforce protein L-homochirality.</text>
</comment>
<evidence type="ECO:0000256" key="2">
    <source>
        <dbReference type="ARBA" id="ARBA00022490"/>
    </source>
</evidence>
<reference evidence="6 7" key="1">
    <citation type="journal article" date="2015" name="Genome Announc.">
        <title>Expanding the biotechnology potential of lactobacilli through comparative genomics of 213 strains and associated genera.</title>
        <authorList>
            <person name="Sun Z."/>
            <person name="Harris H.M."/>
            <person name="McCann A."/>
            <person name="Guo C."/>
            <person name="Argimon S."/>
            <person name="Zhang W."/>
            <person name="Yang X."/>
            <person name="Jeffery I.B."/>
            <person name="Cooney J.C."/>
            <person name="Kagawa T.F."/>
            <person name="Liu W."/>
            <person name="Song Y."/>
            <person name="Salvetti E."/>
            <person name="Wrobel A."/>
            <person name="Rasinkangas P."/>
            <person name="Parkhill J."/>
            <person name="Rea M.C."/>
            <person name="O'Sullivan O."/>
            <person name="Ritari J."/>
            <person name="Douillard F.P."/>
            <person name="Paul Ross R."/>
            <person name="Yang R."/>
            <person name="Briner A.E."/>
            <person name="Felis G.E."/>
            <person name="de Vos W.M."/>
            <person name="Barrangou R."/>
            <person name="Klaenhammer T.R."/>
            <person name="Caufield P.W."/>
            <person name="Cui Y."/>
            <person name="Zhang H."/>
            <person name="O'Toole P.W."/>
        </authorList>
    </citation>
    <scope>NUCLEOTIDE SEQUENCE [LARGE SCALE GENOMIC DNA]</scope>
    <source>
        <strain evidence="6 7">DSM 20505</strain>
    </source>
</reference>
<proteinExistence type="inferred from homology"/>
<evidence type="ECO:0000313" key="7">
    <source>
        <dbReference type="Proteomes" id="UP000051679"/>
    </source>
</evidence>
<evidence type="ECO:0000256" key="3">
    <source>
        <dbReference type="ARBA" id="ARBA00022555"/>
    </source>
</evidence>
<dbReference type="Gene3D" id="3.50.80.10">
    <property type="entry name" value="D-tyrosyl-tRNA(Tyr) deacylase"/>
    <property type="match status" value="1"/>
</dbReference>
<keyword evidence="7" id="KW-1185">Reference proteome</keyword>
<dbReference type="OrthoDB" id="9801395at2"/>
<comment type="caution">
    <text evidence="6">The sequence shown here is derived from an EMBL/GenBank/DDBJ whole genome shotgun (WGS) entry which is preliminary data.</text>
</comment>
<comment type="catalytic activity">
    <reaction evidence="5">
        <text>a D-aminoacyl-tRNA + H2O = a tRNA + a D-alpha-amino acid + H(+)</text>
        <dbReference type="Rhea" id="RHEA:13953"/>
        <dbReference type="Rhea" id="RHEA-COMP:10123"/>
        <dbReference type="Rhea" id="RHEA-COMP:10124"/>
        <dbReference type="ChEBI" id="CHEBI:15377"/>
        <dbReference type="ChEBI" id="CHEBI:15378"/>
        <dbReference type="ChEBI" id="CHEBI:59871"/>
        <dbReference type="ChEBI" id="CHEBI:78442"/>
        <dbReference type="ChEBI" id="CHEBI:79333"/>
        <dbReference type="EC" id="3.1.1.96"/>
    </reaction>
</comment>
<sequence length="149" mass="15788">MKIVAQRVTDASVSVDGKVIGAIDQGYMVLVGVGQKDTAIEAAKLAKKLAKLRVFSDENGKMNRSVLDVGGSILSISQFTLYADTTQGNRPGFTLAGAPDMAKQLYFAFNSELRSLGVPVETGEFGADMAVKLTNDGPVTIILDTAEMK</sequence>
<dbReference type="NCBIfam" id="TIGR00256">
    <property type="entry name" value="D-aminoacyl-tRNA deacylase"/>
    <property type="match status" value="1"/>
</dbReference>
<comment type="similarity">
    <text evidence="1 5">Belongs to the DTD family.</text>
</comment>
<evidence type="ECO:0000256" key="4">
    <source>
        <dbReference type="ARBA" id="ARBA00022884"/>
    </source>
</evidence>
<dbReference type="HAMAP" id="MF_00518">
    <property type="entry name" value="Deacylase_Dtd"/>
    <property type="match status" value="1"/>
</dbReference>
<protein>
    <recommendedName>
        <fullName evidence="5">D-aminoacyl-tRNA deacylase</fullName>
        <shortName evidence="5">DTD</shortName>
        <ecNumber evidence="5">3.1.1.96</ecNumber>
    </recommendedName>
    <alternativeName>
        <fullName evidence="5">Gly-tRNA(Ala) deacylase</fullName>
        <ecNumber evidence="5">3.1.1.-</ecNumber>
    </alternativeName>
</protein>
<accession>A0A0R1ZW86</accession>
<dbReference type="AlphaFoldDB" id="A0A0R1ZW86"/>